<evidence type="ECO:0000313" key="1">
    <source>
        <dbReference type="EMBL" id="MBE1427199.1"/>
    </source>
</evidence>
<dbReference type="Proteomes" id="UP000639010">
    <property type="component" value="Unassembled WGS sequence"/>
</dbReference>
<organism evidence="1 2">
    <name type="scientific">Desulfomicrobium macestii</name>
    <dbReference type="NCBI Taxonomy" id="90731"/>
    <lineage>
        <taxon>Bacteria</taxon>
        <taxon>Pseudomonadati</taxon>
        <taxon>Thermodesulfobacteriota</taxon>
        <taxon>Desulfovibrionia</taxon>
        <taxon>Desulfovibrionales</taxon>
        <taxon>Desulfomicrobiaceae</taxon>
        <taxon>Desulfomicrobium</taxon>
    </lineage>
</organism>
<accession>A0ABR9H919</accession>
<dbReference type="EMBL" id="JADBGG010000049">
    <property type="protein sequence ID" value="MBE1427199.1"/>
    <property type="molecule type" value="Genomic_DNA"/>
</dbReference>
<name>A0ABR9H919_9BACT</name>
<gene>
    <name evidence="1" type="ORF">H4684_003888</name>
</gene>
<sequence>MAYRSRVGICVPEEIAVAMQESIGELPKRLKREVLSLLKEADVKIKDEDCHAWCCDRCSWNSSSPDVAFVEDYLGDLHAEDYLFIRIGEDINDIEVCGDYVDNPLGMSMDRTISFS</sequence>
<proteinExistence type="predicted"/>
<dbReference type="RefSeq" id="WP_192624970.1">
    <property type="nucleotide sequence ID" value="NZ_JADBGG010000049.1"/>
</dbReference>
<evidence type="ECO:0000313" key="2">
    <source>
        <dbReference type="Proteomes" id="UP000639010"/>
    </source>
</evidence>
<protein>
    <submittedName>
        <fullName evidence="1">Uncharacterized protein</fullName>
    </submittedName>
</protein>
<reference evidence="1 2" key="1">
    <citation type="submission" date="2020-10" db="EMBL/GenBank/DDBJ databases">
        <title>Genomic Encyclopedia of Type Strains, Phase IV (KMG-IV): sequencing the most valuable type-strain genomes for metagenomic binning, comparative biology and taxonomic classification.</title>
        <authorList>
            <person name="Goeker M."/>
        </authorList>
    </citation>
    <scope>NUCLEOTIDE SEQUENCE [LARGE SCALE GENOMIC DNA]</scope>
    <source>
        <strain evidence="1 2">DSM 4194</strain>
    </source>
</reference>
<comment type="caution">
    <text evidence="1">The sequence shown here is derived from an EMBL/GenBank/DDBJ whole genome shotgun (WGS) entry which is preliminary data.</text>
</comment>
<keyword evidence="2" id="KW-1185">Reference proteome</keyword>